<keyword evidence="1" id="KW-0808">Transferase</keyword>
<dbReference type="SUPFAM" id="SSF55729">
    <property type="entry name" value="Acyl-CoA N-acyltransferases (Nat)"/>
    <property type="match status" value="1"/>
</dbReference>
<dbReference type="PROSITE" id="PS51186">
    <property type="entry name" value="GNAT"/>
    <property type="match status" value="1"/>
</dbReference>
<dbReference type="CDD" id="cd04301">
    <property type="entry name" value="NAT_SF"/>
    <property type="match status" value="1"/>
</dbReference>
<keyword evidence="2" id="KW-0012">Acyltransferase</keyword>
<protein>
    <submittedName>
        <fullName evidence="4">GNAT family N-acetyltransferase</fullName>
    </submittedName>
</protein>
<reference evidence="4 5" key="1">
    <citation type="submission" date="2020-03" db="EMBL/GenBank/DDBJ databases">
        <title>Draft genome of Streptomyces sp. ventii, isolated from the Axial Seamount in the Pacific Ocean, and resequencing of the two type strains Streptomyces lonarensis strain NCL 716 and Streptomyces bohaiensis strain 11A07.</title>
        <authorList>
            <person name="Loughran R.M."/>
            <person name="Pfannmuller K.M."/>
            <person name="Wasson B.J."/>
            <person name="Deadmond M.C."/>
            <person name="Paddock B.E."/>
            <person name="Koyack M.J."/>
            <person name="Gallegos D.A."/>
            <person name="Mitchell E.A."/>
            <person name="Ushijima B."/>
            <person name="Saw J.H."/>
            <person name="Mcphail K.L."/>
            <person name="Videau P."/>
        </authorList>
    </citation>
    <scope>NUCLEOTIDE SEQUENCE [LARGE SCALE GENOMIC DNA]</scope>
    <source>
        <strain evidence="5">5675061</strain>
    </source>
</reference>
<dbReference type="InterPro" id="IPR016181">
    <property type="entry name" value="Acyl_CoA_acyltransferase"/>
</dbReference>
<evidence type="ECO:0000259" key="3">
    <source>
        <dbReference type="PROSITE" id="PS51186"/>
    </source>
</evidence>
<evidence type="ECO:0000313" key="5">
    <source>
        <dbReference type="Proteomes" id="UP000746503"/>
    </source>
</evidence>
<dbReference type="Proteomes" id="UP000746503">
    <property type="component" value="Unassembled WGS sequence"/>
</dbReference>
<dbReference type="InterPro" id="IPR000182">
    <property type="entry name" value="GNAT_dom"/>
</dbReference>
<evidence type="ECO:0000256" key="1">
    <source>
        <dbReference type="ARBA" id="ARBA00022679"/>
    </source>
</evidence>
<evidence type="ECO:0000256" key="2">
    <source>
        <dbReference type="ARBA" id="ARBA00023315"/>
    </source>
</evidence>
<accession>A0ABX1AGL9</accession>
<gene>
    <name evidence="4" type="ORF">HCJ92_03310</name>
</gene>
<proteinExistence type="predicted"/>
<dbReference type="EMBL" id="JAAVJB010000013">
    <property type="protein sequence ID" value="NJP65335.1"/>
    <property type="molecule type" value="Genomic_DNA"/>
</dbReference>
<name>A0ABX1AGL9_9ACTN</name>
<dbReference type="Gene3D" id="3.40.630.30">
    <property type="match status" value="1"/>
</dbReference>
<dbReference type="RefSeq" id="WP_167931864.1">
    <property type="nucleotide sequence ID" value="NZ_JAAVJB010000013.1"/>
</dbReference>
<feature type="domain" description="N-acetyltransferase" evidence="3">
    <location>
        <begin position="149"/>
        <end position="288"/>
    </location>
</feature>
<keyword evidence="5" id="KW-1185">Reference proteome</keyword>
<dbReference type="PANTHER" id="PTHR43877">
    <property type="entry name" value="AMINOALKYLPHOSPHONATE N-ACETYLTRANSFERASE-RELATED-RELATED"/>
    <property type="match status" value="1"/>
</dbReference>
<sequence>MTIELRTPGPDMMDAVLDALRVWQGDGAAVQLHPGDVGWFHRFGPAATTAALRVWTRHGEPVAVGLLDGPGLLRLNVAPEAYGDGELADRLVRDLADPAHGILGAGRAFVEAPMATSVHRLLAERGWAADERWTPLRRDLTDPVPDPGLRVEVAGPDRVADRVAVQRAAFTGSTFTRERWDCMAAGAPYADARCLVAYDDRGSPVATATVWSAGPGRPGLLEPLGVHAEHRGRGHGRVMAVAAASALRGLGASCALVTTPSANGPAVATYRAAGFRALPETHDSRRPS</sequence>
<dbReference type="InterPro" id="IPR050832">
    <property type="entry name" value="Bact_Acetyltransf"/>
</dbReference>
<evidence type="ECO:0000313" key="4">
    <source>
        <dbReference type="EMBL" id="NJP65335.1"/>
    </source>
</evidence>
<organism evidence="4 5">
    <name type="scientific">Streptomyces spiramenti</name>
    <dbReference type="NCBI Taxonomy" id="2720606"/>
    <lineage>
        <taxon>Bacteria</taxon>
        <taxon>Bacillati</taxon>
        <taxon>Actinomycetota</taxon>
        <taxon>Actinomycetes</taxon>
        <taxon>Kitasatosporales</taxon>
        <taxon>Streptomycetaceae</taxon>
        <taxon>Streptomyces</taxon>
    </lineage>
</organism>
<comment type="caution">
    <text evidence="4">The sequence shown here is derived from an EMBL/GenBank/DDBJ whole genome shotgun (WGS) entry which is preliminary data.</text>
</comment>
<dbReference type="Pfam" id="PF00583">
    <property type="entry name" value="Acetyltransf_1"/>
    <property type="match status" value="1"/>
</dbReference>